<dbReference type="Proteomes" id="UP001500957">
    <property type="component" value="Unassembled WGS sequence"/>
</dbReference>
<organism evidence="4 5">
    <name type="scientific">Sporichthya brevicatena</name>
    <dbReference type="NCBI Taxonomy" id="171442"/>
    <lineage>
        <taxon>Bacteria</taxon>
        <taxon>Bacillati</taxon>
        <taxon>Actinomycetota</taxon>
        <taxon>Actinomycetes</taxon>
        <taxon>Sporichthyales</taxon>
        <taxon>Sporichthyaceae</taxon>
        <taxon>Sporichthya</taxon>
    </lineage>
</organism>
<keyword evidence="5" id="KW-1185">Reference proteome</keyword>
<proteinExistence type="inferred from homology"/>
<dbReference type="InterPro" id="IPR020904">
    <property type="entry name" value="Sc_DH/Rdtase_CS"/>
</dbReference>
<evidence type="ECO:0000313" key="5">
    <source>
        <dbReference type="Proteomes" id="UP001500957"/>
    </source>
</evidence>
<keyword evidence="2" id="KW-0560">Oxidoreductase</keyword>
<dbReference type="SUPFAM" id="SSF51735">
    <property type="entry name" value="NAD(P)-binding Rossmann-fold domains"/>
    <property type="match status" value="1"/>
</dbReference>
<reference evidence="4 5" key="1">
    <citation type="journal article" date="2019" name="Int. J. Syst. Evol. Microbiol.">
        <title>The Global Catalogue of Microorganisms (GCM) 10K type strain sequencing project: providing services to taxonomists for standard genome sequencing and annotation.</title>
        <authorList>
            <consortium name="The Broad Institute Genomics Platform"/>
            <consortium name="The Broad Institute Genome Sequencing Center for Infectious Disease"/>
            <person name="Wu L."/>
            <person name="Ma J."/>
        </authorList>
    </citation>
    <scope>NUCLEOTIDE SEQUENCE [LARGE SCALE GENOMIC DNA]</scope>
    <source>
        <strain evidence="4 5">JCM 10671</strain>
    </source>
</reference>
<feature type="domain" description="Ketoreductase" evidence="3">
    <location>
        <begin position="14"/>
        <end position="194"/>
    </location>
</feature>
<sequence>MTSSSSTSTPLADNVALVTGATSGIGRAAAEHLAELGAHVLVSGRDVERGEAVVATIRAAGGKADFLAADLADVYGARDLAQRAIEAGGGRVDILVNNAGIFPFGSTVEFSNDDFDAVVGVNLKSPFALVQALVPGMVERGAGTVVNVSSAAGQRALPAAGVYSATKAALDQLTRSWAAEFGPSGVRVNAVSPGPVRTEGTVDFTDLHAEFAEISPSRRVSEPADIAAAIGFLAGPGASNIHGTVLPVDGGYLAA</sequence>
<dbReference type="PANTHER" id="PTHR43639">
    <property type="entry name" value="OXIDOREDUCTASE, SHORT-CHAIN DEHYDROGENASE/REDUCTASE FAMILY (AFU_ORTHOLOGUE AFUA_5G02870)"/>
    <property type="match status" value="1"/>
</dbReference>
<dbReference type="CDD" id="cd05233">
    <property type="entry name" value="SDR_c"/>
    <property type="match status" value="1"/>
</dbReference>
<comment type="caution">
    <text evidence="4">The sequence shown here is derived from an EMBL/GenBank/DDBJ whole genome shotgun (WGS) entry which is preliminary data.</text>
</comment>
<dbReference type="InterPro" id="IPR002347">
    <property type="entry name" value="SDR_fam"/>
</dbReference>
<dbReference type="EMBL" id="BAAAHE010000052">
    <property type="protein sequence ID" value="GAA0637314.1"/>
    <property type="molecule type" value="Genomic_DNA"/>
</dbReference>
<dbReference type="PRINTS" id="PR00080">
    <property type="entry name" value="SDRFAMILY"/>
</dbReference>
<gene>
    <name evidence="4" type="ORF">GCM10009547_47140</name>
</gene>
<dbReference type="PRINTS" id="PR00081">
    <property type="entry name" value="GDHRDH"/>
</dbReference>
<evidence type="ECO:0000259" key="3">
    <source>
        <dbReference type="SMART" id="SM00822"/>
    </source>
</evidence>
<comment type="similarity">
    <text evidence="1">Belongs to the short-chain dehydrogenases/reductases (SDR) family.</text>
</comment>
<dbReference type="RefSeq" id="WP_344609460.1">
    <property type="nucleotide sequence ID" value="NZ_BAAAHE010000052.1"/>
</dbReference>
<dbReference type="SMART" id="SM00822">
    <property type="entry name" value="PKS_KR"/>
    <property type="match status" value="1"/>
</dbReference>
<accession>A0ABN1HBW3</accession>
<dbReference type="InterPro" id="IPR057326">
    <property type="entry name" value="KR_dom"/>
</dbReference>
<name>A0ABN1HBW3_9ACTN</name>
<evidence type="ECO:0000256" key="2">
    <source>
        <dbReference type="ARBA" id="ARBA00023002"/>
    </source>
</evidence>
<dbReference type="Gene3D" id="3.40.50.720">
    <property type="entry name" value="NAD(P)-binding Rossmann-like Domain"/>
    <property type="match status" value="1"/>
</dbReference>
<protein>
    <submittedName>
        <fullName evidence="4">SDR family oxidoreductase</fullName>
    </submittedName>
</protein>
<evidence type="ECO:0000313" key="4">
    <source>
        <dbReference type="EMBL" id="GAA0637314.1"/>
    </source>
</evidence>
<dbReference type="NCBIfam" id="NF005559">
    <property type="entry name" value="PRK07231.1"/>
    <property type="match status" value="1"/>
</dbReference>
<dbReference type="PROSITE" id="PS00061">
    <property type="entry name" value="ADH_SHORT"/>
    <property type="match status" value="1"/>
</dbReference>
<evidence type="ECO:0000256" key="1">
    <source>
        <dbReference type="ARBA" id="ARBA00006484"/>
    </source>
</evidence>
<dbReference type="Pfam" id="PF13561">
    <property type="entry name" value="adh_short_C2"/>
    <property type="match status" value="1"/>
</dbReference>
<dbReference type="InterPro" id="IPR036291">
    <property type="entry name" value="NAD(P)-bd_dom_sf"/>
</dbReference>
<dbReference type="PANTHER" id="PTHR43639:SF1">
    <property type="entry name" value="SHORT-CHAIN DEHYDROGENASE_REDUCTASE FAMILY PROTEIN"/>
    <property type="match status" value="1"/>
</dbReference>